<dbReference type="InterPro" id="IPR003362">
    <property type="entry name" value="Bact_transf"/>
</dbReference>
<keyword evidence="6 7" id="KW-0472">Membrane</keyword>
<evidence type="ECO:0000256" key="1">
    <source>
        <dbReference type="ARBA" id="ARBA00004141"/>
    </source>
</evidence>
<evidence type="ECO:0000313" key="10">
    <source>
        <dbReference type="Proteomes" id="UP000315525"/>
    </source>
</evidence>
<evidence type="ECO:0000313" key="9">
    <source>
        <dbReference type="EMBL" id="TET47402.1"/>
    </source>
</evidence>
<comment type="subcellular location">
    <subcellularLocation>
        <location evidence="1">Membrane</location>
        <topology evidence="1">Multi-pass membrane protein</topology>
    </subcellularLocation>
</comment>
<dbReference type="Pfam" id="PF13727">
    <property type="entry name" value="CoA_binding_3"/>
    <property type="match status" value="1"/>
</dbReference>
<feature type="transmembrane region" description="Helical" evidence="7">
    <location>
        <begin position="49"/>
        <end position="67"/>
    </location>
</feature>
<dbReference type="GO" id="GO:0016780">
    <property type="term" value="F:phosphotransferase activity, for other substituted phosphate groups"/>
    <property type="evidence" value="ECO:0007669"/>
    <property type="project" value="TreeGrafter"/>
</dbReference>
<comment type="similarity">
    <text evidence="2">Belongs to the bacterial sugar transferase family.</text>
</comment>
<dbReference type="AlphaFoldDB" id="A0A523UXZ5"/>
<evidence type="ECO:0000256" key="3">
    <source>
        <dbReference type="ARBA" id="ARBA00022679"/>
    </source>
</evidence>
<sequence>MIKEKVHTFGIGHAVVDIALTVGAFYVASWIRRALLPPDLKAFLDLNRIGWMLIVIVPVWFILLNYEKAYPSFEQRSLRIICYRAAKAALEGLGILFAVIFFKRAYVQSRLFILFFGAINIGFLVAARVLIFQWRKHFYARGSHLHQVLIVGTDDNAVKVSKLIADQSQWGFDLSGFLTLSSSHERSAECTPVLGELKNLGDILHNSHIDWVIFVVDSSEIELVRSGIRECEEVGVVASYLMGNMFPLKMARMHLDAYDGTTFLTFTTTTSYGWSLLYKGILDRVGASLGILLLSPLMLLVATLIKLSSKGPVFFDQERCGLNGRRFVLYKFRTMKEGAEKMLDDVKATSGNGSRVVFKLKDDPRVTRVGRFLRRFSLDELPQLYNVLKGEMSLVGPRPPIPSEVKKYERWQRRRLSMKPGLTCIWQVSGRNEVDFEKWMTLDLQYIDDWSLTLDAKILLKTVPAVLSGKGAY</sequence>
<dbReference type="PANTHER" id="PTHR30576:SF10">
    <property type="entry name" value="SLL5057 PROTEIN"/>
    <property type="match status" value="1"/>
</dbReference>
<dbReference type="Gene3D" id="3.40.50.720">
    <property type="entry name" value="NAD(P)-binding Rossmann-like Domain"/>
    <property type="match status" value="1"/>
</dbReference>
<dbReference type="InterPro" id="IPR017475">
    <property type="entry name" value="EPS_sugar_tfrase"/>
</dbReference>
<feature type="transmembrane region" description="Helical" evidence="7">
    <location>
        <begin position="88"/>
        <end position="106"/>
    </location>
</feature>
<evidence type="ECO:0000256" key="5">
    <source>
        <dbReference type="ARBA" id="ARBA00022989"/>
    </source>
</evidence>
<keyword evidence="4 7" id="KW-0812">Transmembrane</keyword>
<dbReference type="Pfam" id="PF02397">
    <property type="entry name" value="Bac_transf"/>
    <property type="match status" value="1"/>
</dbReference>
<dbReference type="Proteomes" id="UP000315525">
    <property type="component" value="Unassembled WGS sequence"/>
</dbReference>
<keyword evidence="5 7" id="KW-1133">Transmembrane helix</keyword>
<evidence type="ECO:0000259" key="8">
    <source>
        <dbReference type="Pfam" id="PF02397"/>
    </source>
</evidence>
<feature type="transmembrane region" description="Helical" evidence="7">
    <location>
        <begin position="286"/>
        <end position="305"/>
    </location>
</feature>
<evidence type="ECO:0000256" key="2">
    <source>
        <dbReference type="ARBA" id="ARBA00006464"/>
    </source>
</evidence>
<dbReference type="EMBL" id="SOJN01000022">
    <property type="protein sequence ID" value="TET47402.1"/>
    <property type="molecule type" value="Genomic_DNA"/>
</dbReference>
<organism evidence="9 10">
    <name type="scientific">candidate division TA06 bacterium</name>
    <dbReference type="NCBI Taxonomy" id="2250710"/>
    <lineage>
        <taxon>Bacteria</taxon>
        <taxon>Bacteria division TA06</taxon>
    </lineage>
</organism>
<protein>
    <submittedName>
        <fullName evidence="9">Sugar transferase</fullName>
    </submittedName>
</protein>
<gene>
    <name evidence="9" type="ORF">E3J62_01590</name>
</gene>
<feature type="transmembrane region" description="Helical" evidence="7">
    <location>
        <begin position="9"/>
        <end position="29"/>
    </location>
</feature>
<proteinExistence type="inferred from homology"/>
<keyword evidence="3 9" id="KW-0808">Transferase</keyword>
<accession>A0A523UXZ5</accession>
<dbReference type="PANTHER" id="PTHR30576">
    <property type="entry name" value="COLANIC BIOSYNTHESIS UDP-GLUCOSE LIPID CARRIER TRANSFERASE"/>
    <property type="match status" value="1"/>
</dbReference>
<feature type="transmembrane region" description="Helical" evidence="7">
    <location>
        <begin position="112"/>
        <end position="131"/>
    </location>
</feature>
<comment type="caution">
    <text evidence="9">The sequence shown here is derived from an EMBL/GenBank/DDBJ whole genome shotgun (WGS) entry which is preliminary data.</text>
</comment>
<dbReference type="GO" id="GO:0016020">
    <property type="term" value="C:membrane"/>
    <property type="evidence" value="ECO:0007669"/>
    <property type="project" value="UniProtKB-SubCell"/>
</dbReference>
<feature type="domain" description="Bacterial sugar transferase" evidence="8">
    <location>
        <begin position="279"/>
        <end position="467"/>
    </location>
</feature>
<name>A0A523UXZ5_UNCT6</name>
<evidence type="ECO:0000256" key="4">
    <source>
        <dbReference type="ARBA" id="ARBA00022692"/>
    </source>
</evidence>
<dbReference type="NCBIfam" id="TIGR03025">
    <property type="entry name" value="EPS_sugtrans"/>
    <property type="match status" value="1"/>
</dbReference>
<reference evidence="9 10" key="1">
    <citation type="submission" date="2019-03" db="EMBL/GenBank/DDBJ databases">
        <title>Metabolic potential of uncultured bacteria and archaea associated with petroleum seepage in deep-sea sediments.</title>
        <authorList>
            <person name="Dong X."/>
            <person name="Hubert C."/>
        </authorList>
    </citation>
    <scope>NUCLEOTIDE SEQUENCE [LARGE SCALE GENOMIC DNA]</scope>
    <source>
        <strain evidence="9">E44_bin18</strain>
    </source>
</reference>
<evidence type="ECO:0000256" key="6">
    <source>
        <dbReference type="ARBA" id="ARBA00023136"/>
    </source>
</evidence>
<evidence type="ECO:0000256" key="7">
    <source>
        <dbReference type="SAM" id="Phobius"/>
    </source>
</evidence>